<proteinExistence type="predicted"/>
<sequence length="184" mass="20926">MHLRLILFFIVMGGLFWFFRPKPQAQSKEQPKPYVIPKNTNPQPEVVKPVEPTAPIAVTETTPGTPAEVPAEPVVRPSTEQTTQATPSVAPPTPEWAKIPEQSPRPVILEDKLDDLHDYAPLLKNRLLAKYSQDQFDHLVQQSDQYLRNEAEYEKGSPAKAKEVRKFIDDLYEAKKAAEMERKL</sequence>
<evidence type="ECO:0000313" key="2">
    <source>
        <dbReference type="EMBL" id="WPU65634.1"/>
    </source>
</evidence>
<feature type="compositionally biased region" description="Low complexity" evidence="1">
    <location>
        <begin position="57"/>
        <end position="75"/>
    </location>
</feature>
<dbReference type="AlphaFoldDB" id="A0AAX4HRU9"/>
<name>A0AAX4HRU9_9BACT</name>
<gene>
    <name evidence="2" type="ORF">SOO65_02620</name>
</gene>
<evidence type="ECO:0000256" key="1">
    <source>
        <dbReference type="SAM" id="MobiDB-lite"/>
    </source>
</evidence>
<organism evidence="2 3">
    <name type="scientific">Peredibacter starrii</name>
    <dbReference type="NCBI Taxonomy" id="28202"/>
    <lineage>
        <taxon>Bacteria</taxon>
        <taxon>Pseudomonadati</taxon>
        <taxon>Bdellovibrionota</taxon>
        <taxon>Bacteriovoracia</taxon>
        <taxon>Bacteriovoracales</taxon>
        <taxon>Bacteriovoracaceae</taxon>
        <taxon>Peredibacter</taxon>
    </lineage>
</organism>
<dbReference type="KEGG" id="psti:SOO65_02620"/>
<dbReference type="RefSeq" id="WP_321396500.1">
    <property type="nucleotide sequence ID" value="NZ_CP139487.1"/>
</dbReference>
<dbReference type="EMBL" id="CP139487">
    <property type="protein sequence ID" value="WPU65634.1"/>
    <property type="molecule type" value="Genomic_DNA"/>
</dbReference>
<keyword evidence="3" id="KW-1185">Reference proteome</keyword>
<feature type="region of interest" description="Disordered" evidence="1">
    <location>
        <begin position="26"/>
        <end position="103"/>
    </location>
</feature>
<protein>
    <submittedName>
        <fullName evidence="2">Uncharacterized protein</fullName>
    </submittedName>
</protein>
<feature type="compositionally biased region" description="Polar residues" evidence="1">
    <location>
        <begin position="78"/>
        <end position="87"/>
    </location>
</feature>
<reference evidence="2 3" key="1">
    <citation type="submission" date="2023-11" db="EMBL/GenBank/DDBJ databases">
        <title>Peredibacter starrii A3.12.</title>
        <authorList>
            <person name="Mitchell R.J."/>
        </authorList>
    </citation>
    <scope>NUCLEOTIDE SEQUENCE [LARGE SCALE GENOMIC DNA]</scope>
    <source>
        <strain evidence="2 3">A3.12</strain>
    </source>
</reference>
<accession>A0AAX4HRU9</accession>
<dbReference type="Proteomes" id="UP001324634">
    <property type="component" value="Chromosome"/>
</dbReference>
<evidence type="ECO:0000313" key="3">
    <source>
        <dbReference type="Proteomes" id="UP001324634"/>
    </source>
</evidence>